<keyword evidence="3" id="KW-1185">Reference proteome</keyword>
<dbReference type="Pfam" id="PF00899">
    <property type="entry name" value="ThiF"/>
    <property type="match status" value="1"/>
</dbReference>
<protein>
    <submittedName>
        <fullName evidence="2">ThiF family adenylyltransferase</fullName>
    </submittedName>
</protein>
<dbReference type="PANTHER" id="PTHR43267">
    <property type="entry name" value="TRNA THREONYLCARBAMOYLADENOSINE DEHYDRATASE"/>
    <property type="match status" value="1"/>
</dbReference>
<dbReference type="GO" id="GO:0061504">
    <property type="term" value="P:cyclic threonylcarbamoyladenosine biosynthetic process"/>
    <property type="evidence" value="ECO:0007669"/>
    <property type="project" value="TreeGrafter"/>
</dbReference>
<evidence type="ECO:0000259" key="1">
    <source>
        <dbReference type="Pfam" id="PF00899"/>
    </source>
</evidence>
<dbReference type="EMBL" id="CP072522">
    <property type="protein sequence ID" value="QTO23236.1"/>
    <property type="molecule type" value="Genomic_DNA"/>
</dbReference>
<evidence type="ECO:0000313" key="3">
    <source>
        <dbReference type="Proteomes" id="UP000027834"/>
    </source>
</evidence>
<reference evidence="2" key="2">
    <citation type="submission" date="2021-03" db="EMBL/GenBank/DDBJ databases">
        <title>Complete genome sequence of Burkholderia seminalis 869T2.</title>
        <authorList>
            <person name="Hung S.-H."/>
            <person name="Huang C.-T."/>
            <person name="Huang C.-C."/>
            <person name="Kuo C.-H."/>
        </authorList>
    </citation>
    <scope>NUCLEOTIDE SEQUENCE</scope>
    <source>
        <strain evidence="2">869T2</strain>
    </source>
</reference>
<dbReference type="InterPro" id="IPR000594">
    <property type="entry name" value="ThiF_NAD_FAD-bd"/>
</dbReference>
<proteinExistence type="predicted"/>
<dbReference type="Proteomes" id="UP000027834">
    <property type="component" value="Chromosome 3"/>
</dbReference>
<dbReference type="InterPro" id="IPR045886">
    <property type="entry name" value="ThiF/MoeB/HesA"/>
</dbReference>
<dbReference type="GO" id="GO:0008641">
    <property type="term" value="F:ubiquitin-like modifier activating enzyme activity"/>
    <property type="evidence" value="ECO:0007669"/>
    <property type="project" value="InterPro"/>
</dbReference>
<evidence type="ECO:0000313" key="2">
    <source>
        <dbReference type="EMBL" id="QTO23236.1"/>
    </source>
</evidence>
<sequence>MERSPFEAVAAQVRDWLDAGPGSAWARRVGRLRAGEGHAWIVDLHDDALPVRYVRIALPLDFPASPCEVSVDPGHFLQLPHIEADGHVCLGLVPIPQDYDDPVAAITRALEALDDQLLGPCADPHWVQEQFHNERASYWVHYCGKRRQAPDRRAVAARTFVHVGSTGNWSEGAIAAYIPAGSKHRRYALQVATVAPVEPHGLAARHGWADGTMVCGSALFVRLADDEPWTPATWPASFDALDALVRRATHGECSLTQWAGKCSRADVAARAKRSAKGRAKREPEVPPGQSPLLVVLVQGPLVFGYQVYATALPLLEAPCIEPVCVTRVDADWALARDHKLDVLHERRKKRVLLLGNGSLGSSLAKALARSGIGYLDVVDIQLMGVENTSRHELGIAEVGQPKASALARKLWRDIPGLDVRGVRADAPTWITKNCRPERYDLVVECTAESSVRTFISHMRSALFGDTPIVHAWTEPLCSAGHVVLTQTAVPWPADDPADELVNASDLSARDTRVRLPACSDGFHPYGAADIQLVAAFAAERIIGILDDMQQPSTVWSWVRSSAYFEALPVPVKPRAIVPYSVSKADSATTTRSLSNVLGRE</sequence>
<dbReference type="RefSeq" id="WP_080287959.1">
    <property type="nucleotide sequence ID" value="NZ_CP072522.1"/>
</dbReference>
<dbReference type="PANTHER" id="PTHR43267:SF1">
    <property type="entry name" value="TRNA THREONYLCARBAMOYLADENOSINE DEHYDRATASE"/>
    <property type="match status" value="1"/>
</dbReference>
<dbReference type="SUPFAM" id="SSF69572">
    <property type="entry name" value="Activating enzymes of the ubiquitin-like proteins"/>
    <property type="match status" value="1"/>
</dbReference>
<keyword evidence="2" id="KW-0548">Nucleotidyltransferase</keyword>
<dbReference type="Gene3D" id="3.40.50.720">
    <property type="entry name" value="NAD(P)-binding Rossmann-like Domain"/>
    <property type="match status" value="1"/>
</dbReference>
<feature type="domain" description="THIF-type NAD/FAD binding fold" evidence="1">
    <location>
        <begin position="346"/>
        <end position="474"/>
    </location>
</feature>
<gene>
    <name evidence="2" type="ORF">DT99_034745</name>
</gene>
<accession>A0A8A8DF16</accession>
<dbReference type="AlphaFoldDB" id="A0A8A8DF16"/>
<reference evidence="2" key="1">
    <citation type="submission" date="2014-04" db="EMBL/GenBank/DDBJ databases">
        <authorList>
            <person name="Ho Y.-N."/>
            <person name="Huang C.-C."/>
        </authorList>
    </citation>
    <scope>NUCLEOTIDE SEQUENCE</scope>
    <source>
        <strain evidence="2">869T2</strain>
    </source>
</reference>
<keyword evidence="2" id="KW-0808">Transferase</keyword>
<organism evidence="2 3">
    <name type="scientific">Burkholderia seminalis</name>
    <dbReference type="NCBI Taxonomy" id="488731"/>
    <lineage>
        <taxon>Bacteria</taxon>
        <taxon>Pseudomonadati</taxon>
        <taxon>Pseudomonadota</taxon>
        <taxon>Betaproteobacteria</taxon>
        <taxon>Burkholderiales</taxon>
        <taxon>Burkholderiaceae</taxon>
        <taxon>Burkholderia</taxon>
        <taxon>Burkholderia cepacia complex</taxon>
    </lineage>
</organism>
<dbReference type="InterPro" id="IPR035985">
    <property type="entry name" value="Ubiquitin-activating_enz"/>
</dbReference>
<name>A0A8A8DF16_9BURK</name>
<dbReference type="GO" id="GO:0016779">
    <property type="term" value="F:nucleotidyltransferase activity"/>
    <property type="evidence" value="ECO:0007669"/>
    <property type="project" value="UniProtKB-KW"/>
</dbReference>
<dbReference type="GO" id="GO:0061503">
    <property type="term" value="F:tRNA threonylcarbamoyladenosine dehydratase"/>
    <property type="evidence" value="ECO:0007669"/>
    <property type="project" value="TreeGrafter"/>
</dbReference>